<dbReference type="RefSeq" id="WP_272650628.1">
    <property type="nucleotide sequence ID" value="NZ_JAZDDG010000003.1"/>
</dbReference>
<evidence type="ECO:0000313" key="2">
    <source>
        <dbReference type="Proteomes" id="UP001356308"/>
    </source>
</evidence>
<organism evidence="1 2">
    <name type="scientific">Maribacter cobaltidurans</name>
    <dbReference type="NCBI Taxonomy" id="1178778"/>
    <lineage>
        <taxon>Bacteria</taxon>
        <taxon>Pseudomonadati</taxon>
        <taxon>Bacteroidota</taxon>
        <taxon>Flavobacteriia</taxon>
        <taxon>Flavobacteriales</taxon>
        <taxon>Flavobacteriaceae</taxon>
        <taxon>Maribacter</taxon>
    </lineage>
</organism>
<sequence length="193" mass="21393">MNVLRFKLIVLTLLLVYLDLSCSSSSNVSYSPEEIATFKDFINNKSYEFIANTANPMPSRGMSAIANTGLLPPGSTISNIQLQGNSNYLKVEGDTVTAFLPYYGERQSGGGYNSDAGIIFNDVPSSYNQEYLAEKNEMQIIFTISEKAEGYRVTMNLFPNKKATVVVTSSQRFSIRYLGEIKPLEDVALNDSY</sequence>
<protein>
    <submittedName>
        <fullName evidence="1">DUF4251 domain-containing protein</fullName>
    </submittedName>
</protein>
<dbReference type="EMBL" id="JAZDDG010000003">
    <property type="protein sequence ID" value="MEE1975807.1"/>
    <property type="molecule type" value="Genomic_DNA"/>
</dbReference>
<keyword evidence="2" id="KW-1185">Reference proteome</keyword>
<name>A0ABU7IS57_9FLAO</name>
<dbReference type="Proteomes" id="UP001356308">
    <property type="component" value="Unassembled WGS sequence"/>
</dbReference>
<dbReference type="Pfam" id="PF14059">
    <property type="entry name" value="DUF4251"/>
    <property type="match status" value="1"/>
</dbReference>
<dbReference type="InterPro" id="IPR025347">
    <property type="entry name" value="DUF4251"/>
</dbReference>
<gene>
    <name evidence="1" type="ORF">V1I91_06985</name>
</gene>
<evidence type="ECO:0000313" key="1">
    <source>
        <dbReference type="EMBL" id="MEE1975807.1"/>
    </source>
</evidence>
<accession>A0ABU7IS57</accession>
<comment type="caution">
    <text evidence="1">The sequence shown here is derived from an EMBL/GenBank/DDBJ whole genome shotgun (WGS) entry which is preliminary data.</text>
</comment>
<reference evidence="1 2" key="1">
    <citation type="submission" date="2024-01" db="EMBL/GenBank/DDBJ databases">
        <title>Maribacter spp. originated from different algae showed divergent polysaccharides utilization ability.</title>
        <authorList>
            <person name="Wang H."/>
            <person name="Wu Y."/>
        </authorList>
    </citation>
    <scope>NUCLEOTIDE SEQUENCE [LARGE SCALE GENOMIC DNA]</scope>
    <source>
        <strain evidence="1 2">PR1</strain>
    </source>
</reference>
<dbReference type="Gene3D" id="2.40.128.410">
    <property type="match status" value="1"/>
</dbReference>
<proteinExistence type="predicted"/>